<dbReference type="PANTHER" id="PTHR37937">
    <property type="entry name" value="CONJUGATIVE TRANSFER: DNA TRANSPORT"/>
    <property type="match status" value="1"/>
</dbReference>
<dbReference type="RefSeq" id="WP_097042818.1">
    <property type="nucleotide sequence ID" value="NZ_OBQF01000008.1"/>
</dbReference>
<evidence type="ECO:0000256" key="3">
    <source>
        <dbReference type="ARBA" id="ARBA00022475"/>
    </source>
</evidence>
<name>A0A285UT06_9STAP</name>
<dbReference type="InterPro" id="IPR032689">
    <property type="entry name" value="TraG-D_C"/>
</dbReference>
<organism evidence="9 10">
    <name type="scientific">Salinicoccus kekensis</name>
    <dbReference type="NCBI Taxonomy" id="714307"/>
    <lineage>
        <taxon>Bacteria</taxon>
        <taxon>Bacillati</taxon>
        <taxon>Bacillota</taxon>
        <taxon>Bacilli</taxon>
        <taxon>Bacillales</taxon>
        <taxon>Staphylococcaceae</taxon>
        <taxon>Salinicoccus</taxon>
    </lineage>
</organism>
<feature type="transmembrane region" description="Helical" evidence="7">
    <location>
        <begin position="100"/>
        <end position="120"/>
    </location>
</feature>
<dbReference type="EMBL" id="OBQF01000008">
    <property type="protein sequence ID" value="SOC45065.1"/>
    <property type="molecule type" value="Genomic_DNA"/>
</dbReference>
<feature type="transmembrane region" description="Helical" evidence="7">
    <location>
        <begin position="37"/>
        <end position="58"/>
    </location>
</feature>
<accession>A0A285UT06</accession>
<evidence type="ECO:0000259" key="8">
    <source>
        <dbReference type="Pfam" id="PF12696"/>
    </source>
</evidence>
<keyword evidence="5 7" id="KW-1133">Transmembrane helix</keyword>
<reference evidence="10" key="1">
    <citation type="submission" date="2017-08" db="EMBL/GenBank/DDBJ databases">
        <authorList>
            <person name="Varghese N."/>
            <person name="Submissions S."/>
        </authorList>
    </citation>
    <scope>NUCLEOTIDE SEQUENCE [LARGE SCALE GENOMIC DNA]</scope>
    <source>
        <strain evidence="10">DSM 23173</strain>
    </source>
</reference>
<gene>
    <name evidence="9" type="ORF">SAMN05878391_2579</name>
</gene>
<keyword evidence="3" id="KW-1003">Cell membrane</keyword>
<proteinExistence type="inferred from homology"/>
<dbReference type="Gene3D" id="3.40.50.300">
    <property type="entry name" value="P-loop containing nucleotide triphosphate hydrolases"/>
    <property type="match status" value="1"/>
</dbReference>
<dbReference type="AlphaFoldDB" id="A0A285UT06"/>
<evidence type="ECO:0000256" key="4">
    <source>
        <dbReference type="ARBA" id="ARBA00022692"/>
    </source>
</evidence>
<evidence type="ECO:0000256" key="5">
    <source>
        <dbReference type="ARBA" id="ARBA00022989"/>
    </source>
</evidence>
<keyword evidence="10" id="KW-1185">Reference proteome</keyword>
<dbReference type="CDD" id="cd01127">
    <property type="entry name" value="TrwB_TraG_TraD_VirD4"/>
    <property type="match status" value="2"/>
</dbReference>
<dbReference type="PANTHER" id="PTHR37937:SF1">
    <property type="entry name" value="CONJUGATIVE TRANSFER: DNA TRANSPORT"/>
    <property type="match status" value="1"/>
</dbReference>
<dbReference type="InterPro" id="IPR051539">
    <property type="entry name" value="T4SS-coupling_protein"/>
</dbReference>
<evidence type="ECO:0000256" key="7">
    <source>
        <dbReference type="SAM" id="Phobius"/>
    </source>
</evidence>
<dbReference type="OrthoDB" id="9766496at2"/>
<comment type="similarity">
    <text evidence="2">Belongs to the VirD4/TraG family.</text>
</comment>
<dbReference type="Pfam" id="PF02534">
    <property type="entry name" value="T4SS-DNA_transf"/>
    <property type="match status" value="1"/>
</dbReference>
<evidence type="ECO:0000256" key="1">
    <source>
        <dbReference type="ARBA" id="ARBA00004651"/>
    </source>
</evidence>
<sequence length="924" mass="105852">MRAFPFKLNYDIKKQVEKKDSKEKEQLNIRSIVANPYLLLGVGLMMTIVGMFIVNALINLFTSTFTAVQNIDFNQSFQANTEQMQSTILTTVHLTQITEYTMLLLIALVVIILVITYKLYGVHRRYRKMNVGQKGDSRFTSLKEMKELYRLVPHKDKLYDGESGFPVSHYHDHYFIDDSTSNTCIIGTSRSGKGQTTVFPAIDLDSRAEKQPCMLNGDPKGELYSGSFEPLNKRGYDVYALNLLDPDNGMSYNPLEIIKQSYEKGDYAQAQADCSTLTNSLFMGKGNKGDPFWDASGANLTNALILATVEKCFREKTPEKITMGNVYRMLLELGQVEEDDEGNETSPLDEYFEKLPPDHIAKPSFAQLKFSKNNTRSSIYAVTTGKLEIFSRIQIDKMTSKNSIDFNRIGFNKRMYIYFKEDYAFKRGEIILRAESDNPVKETFQVDAFGFASLNFDEQLEDGDMIDIYMNDKQYATYIFHRVEKGINPYTKEMDYEEESQLEFVESQGEPFLKQAKMYYSNKPIAIFMIIPDYDSSRNTIASIFISQVYTNLARSASLTRGNKCHQRVKFRLDEFGNLPAIHDMDTNITVSLGRNILWELYVQGYSQLDAVYGKDTARTIKNNCQNHVYIMSTEKETAEEISALCGKKTVQSTNRSGKEVGGDISLTDSVDSEPIILPQDLLQMKEGDTVVLRFLKRKDLKGNKVTSYPLYNKNLLSMPYAHQFLGDTFDTNQSLSDFDIPSDHRMLQIKDIMIDWSGRLEQKKQSYLATLQLSPQQLEQLKAYIKSIAGGNDAFELLKRKETKADFEASLVNFSANLKMDDKDKAKAQIIKSVERIISGEAEEEETVVENEELDSDNEEVFLNPKKFSSNLYERCLDYLAENFSLEEIEEFKAYTVSTFENHMNNTNQSHIYKKIVEDFRNH</sequence>
<feature type="domain" description="TraD/TraG TraM recognition site" evidence="8">
    <location>
        <begin position="568"/>
        <end position="686"/>
    </location>
</feature>
<dbReference type="SUPFAM" id="SSF52540">
    <property type="entry name" value="P-loop containing nucleoside triphosphate hydrolases"/>
    <property type="match status" value="2"/>
</dbReference>
<evidence type="ECO:0000313" key="9">
    <source>
        <dbReference type="EMBL" id="SOC45065.1"/>
    </source>
</evidence>
<protein>
    <submittedName>
        <fullName evidence="9">Type IV secretory system conjugative DNA transfer VirD4/TraG family protein</fullName>
    </submittedName>
</protein>
<comment type="subcellular location">
    <subcellularLocation>
        <location evidence="1">Cell membrane</location>
        <topology evidence="1">Multi-pass membrane protein</topology>
    </subcellularLocation>
</comment>
<dbReference type="Proteomes" id="UP000219412">
    <property type="component" value="Unassembled WGS sequence"/>
</dbReference>
<evidence type="ECO:0000256" key="2">
    <source>
        <dbReference type="ARBA" id="ARBA00008806"/>
    </source>
</evidence>
<dbReference type="GO" id="GO:0005886">
    <property type="term" value="C:plasma membrane"/>
    <property type="evidence" value="ECO:0007669"/>
    <property type="project" value="UniProtKB-SubCell"/>
</dbReference>
<dbReference type="NCBIfam" id="NF045973">
    <property type="entry name" value="conju_CD1115"/>
    <property type="match status" value="1"/>
</dbReference>
<keyword evidence="6 7" id="KW-0472">Membrane</keyword>
<dbReference type="InterPro" id="IPR027417">
    <property type="entry name" value="P-loop_NTPase"/>
</dbReference>
<dbReference type="Pfam" id="PF12696">
    <property type="entry name" value="TraG-D_C"/>
    <property type="match status" value="1"/>
</dbReference>
<evidence type="ECO:0000313" key="10">
    <source>
        <dbReference type="Proteomes" id="UP000219412"/>
    </source>
</evidence>
<keyword evidence="4 7" id="KW-0812">Transmembrane</keyword>
<dbReference type="InterPro" id="IPR003688">
    <property type="entry name" value="TraG/VirD4"/>
</dbReference>
<evidence type="ECO:0000256" key="6">
    <source>
        <dbReference type="ARBA" id="ARBA00023136"/>
    </source>
</evidence>